<dbReference type="AlphaFoldDB" id="A0A9P8PH72"/>
<keyword evidence="2" id="KW-0507">mRNA processing</keyword>
<dbReference type="GO" id="GO:0008380">
    <property type="term" value="P:RNA splicing"/>
    <property type="evidence" value="ECO:0007669"/>
    <property type="project" value="UniProtKB-KW"/>
</dbReference>
<evidence type="ECO:0000256" key="2">
    <source>
        <dbReference type="ARBA" id="ARBA00022664"/>
    </source>
</evidence>
<dbReference type="InterPro" id="IPR001680">
    <property type="entry name" value="WD40_rpt"/>
</dbReference>
<dbReference type="EMBL" id="JAEUBE010000042">
    <property type="protein sequence ID" value="KAH3671921.1"/>
    <property type="molecule type" value="Genomic_DNA"/>
</dbReference>
<dbReference type="PANTHER" id="PTHR44006">
    <property type="entry name" value="U5 SMALL NUCLEAR RIBONUCLEOPROTEIN 40 KDA PROTEIN"/>
    <property type="match status" value="1"/>
</dbReference>
<dbReference type="PROSITE" id="PS50082">
    <property type="entry name" value="WD_REPEATS_2"/>
    <property type="match status" value="3"/>
</dbReference>
<evidence type="ECO:0000313" key="6">
    <source>
        <dbReference type="EMBL" id="KAH3671921.1"/>
    </source>
</evidence>
<dbReference type="GO" id="GO:0071013">
    <property type="term" value="C:catalytic step 2 spliceosome"/>
    <property type="evidence" value="ECO:0007669"/>
    <property type="project" value="TreeGrafter"/>
</dbReference>
<dbReference type="InterPro" id="IPR019775">
    <property type="entry name" value="WD40_repeat_CS"/>
</dbReference>
<feature type="repeat" description="WD" evidence="5">
    <location>
        <begin position="110"/>
        <end position="150"/>
    </location>
</feature>
<dbReference type="OrthoDB" id="1068471at2759"/>
<dbReference type="GO" id="GO:0006397">
    <property type="term" value="P:mRNA processing"/>
    <property type="evidence" value="ECO:0007669"/>
    <property type="project" value="UniProtKB-KW"/>
</dbReference>
<reference evidence="6" key="1">
    <citation type="journal article" date="2021" name="Open Biol.">
        <title>Shared evolutionary footprints suggest mitochondrial oxidative damage underlies multiple complex I losses in fungi.</title>
        <authorList>
            <person name="Schikora-Tamarit M.A."/>
            <person name="Marcet-Houben M."/>
            <person name="Nosek J."/>
            <person name="Gabaldon T."/>
        </authorList>
    </citation>
    <scope>NUCLEOTIDE SEQUENCE</scope>
    <source>
        <strain evidence="6">CBS6075</strain>
    </source>
</reference>
<dbReference type="Gene3D" id="2.130.10.10">
    <property type="entry name" value="YVTN repeat-like/Quinoprotein amine dehydrogenase"/>
    <property type="match status" value="1"/>
</dbReference>
<dbReference type="GO" id="GO:0003723">
    <property type="term" value="F:RNA binding"/>
    <property type="evidence" value="ECO:0007669"/>
    <property type="project" value="TreeGrafter"/>
</dbReference>
<evidence type="ECO:0000256" key="1">
    <source>
        <dbReference type="ARBA" id="ARBA00022574"/>
    </source>
</evidence>
<dbReference type="SUPFAM" id="SSF50978">
    <property type="entry name" value="WD40 repeat-like"/>
    <property type="match status" value="1"/>
</dbReference>
<dbReference type="InterPro" id="IPR020472">
    <property type="entry name" value="WD40_PAC1"/>
</dbReference>
<feature type="repeat" description="WD" evidence="5">
    <location>
        <begin position="193"/>
        <end position="225"/>
    </location>
</feature>
<evidence type="ECO:0000313" key="7">
    <source>
        <dbReference type="Proteomes" id="UP000769157"/>
    </source>
</evidence>
<evidence type="ECO:0000256" key="4">
    <source>
        <dbReference type="ARBA" id="ARBA00023187"/>
    </source>
</evidence>
<reference evidence="6" key="2">
    <citation type="submission" date="2021-01" db="EMBL/GenBank/DDBJ databases">
        <authorList>
            <person name="Schikora-Tamarit M.A."/>
        </authorList>
    </citation>
    <scope>NUCLEOTIDE SEQUENCE</scope>
    <source>
        <strain evidence="6">CBS6075</strain>
    </source>
</reference>
<dbReference type="RefSeq" id="XP_046065036.1">
    <property type="nucleotide sequence ID" value="XM_046201811.1"/>
</dbReference>
<feature type="repeat" description="WD" evidence="5">
    <location>
        <begin position="17"/>
        <end position="50"/>
    </location>
</feature>
<evidence type="ECO:0000256" key="5">
    <source>
        <dbReference type="PROSITE-ProRule" id="PRU00221"/>
    </source>
</evidence>
<keyword evidence="3" id="KW-0677">Repeat</keyword>
<keyword evidence="1 5" id="KW-0853">WD repeat</keyword>
<dbReference type="PROSITE" id="PS00678">
    <property type="entry name" value="WD_REPEATS_1"/>
    <property type="match status" value="1"/>
</dbReference>
<dbReference type="PANTHER" id="PTHR44006:SF1">
    <property type="entry name" value="U5 SMALL NUCLEAR RIBONUCLEOPROTEIN 40 KDA PROTEIN"/>
    <property type="match status" value="1"/>
</dbReference>
<comment type="caution">
    <text evidence="6">The sequence shown here is derived from an EMBL/GenBank/DDBJ whole genome shotgun (WGS) entry which is preliminary data.</text>
</comment>
<gene>
    <name evidence="6" type="ORF">OGAPHI_000107</name>
</gene>
<dbReference type="GeneID" id="70232075"/>
<dbReference type="PRINTS" id="PR00320">
    <property type="entry name" value="GPROTEINBRPT"/>
</dbReference>
<dbReference type="PROSITE" id="PS50294">
    <property type="entry name" value="WD_REPEATS_REGION"/>
    <property type="match status" value="2"/>
</dbReference>
<dbReference type="Proteomes" id="UP000769157">
    <property type="component" value="Unassembled WGS sequence"/>
</dbReference>
<protein>
    <submittedName>
        <fullName evidence="6">Uncharacterized protein</fullName>
    </submittedName>
</protein>
<dbReference type="Pfam" id="PF00400">
    <property type="entry name" value="WD40"/>
    <property type="match status" value="4"/>
</dbReference>
<sequence length="320" mass="35916">MSLVVHQGNTDPFVLRLTGHKGPILSNRFNDDGSLLASGGVDRNLCIWRVPESPQDIKEELQFEFNVTNITKSAITSIRWSQTNENHLFVASADSTASIFDIVKNRKVKTFHHKSCINDLSNSSSDTLVTCSDDGAVKLWDFRSRFELDTISSKYPVLSCAIAKKDYRFYFAGINPSVMAYDARKRNELCWEETNHTNNVTSLSLSPDDSYLLSRSVDNTIKYYDARLSSKGKRARPYIFDGSRSSNEDFLIRSQIVKKLDGKEYVISGSNDAHVYVWEFASRRVVSRLDGHIGAVLDVDSNSGRLVSGSIDGSLILRSF</sequence>
<dbReference type="SMART" id="SM00320">
    <property type="entry name" value="WD40"/>
    <property type="match status" value="7"/>
</dbReference>
<accession>A0A9P8PH72</accession>
<dbReference type="InterPro" id="IPR036322">
    <property type="entry name" value="WD40_repeat_dom_sf"/>
</dbReference>
<dbReference type="InterPro" id="IPR015943">
    <property type="entry name" value="WD40/YVTN_repeat-like_dom_sf"/>
</dbReference>
<dbReference type="InterPro" id="IPR052234">
    <property type="entry name" value="U5_snRNP_Component"/>
</dbReference>
<keyword evidence="7" id="KW-1185">Reference proteome</keyword>
<keyword evidence="4" id="KW-0508">mRNA splicing</keyword>
<name>A0A9P8PH72_9ASCO</name>
<proteinExistence type="predicted"/>
<organism evidence="6 7">
    <name type="scientific">Ogataea philodendri</name>
    <dbReference type="NCBI Taxonomy" id="1378263"/>
    <lineage>
        <taxon>Eukaryota</taxon>
        <taxon>Fungi</taxon>
        <taxon>Dikarya</taxon>
        <taxon>Ascomycota</taxon>
        <taxon>Saccharomycotina</taxon>
        <taxon>Pichiomycetes</taxon>
        <taxon>Pichiales</taxon>
        <taxon>Pichiaceae</taxon>
        <taxon>Ogataea</taxon>
    </lineage>
</organism>
<evidence type="ECO:0000256" key="3">
    <source>
        <dbReference type="ARBA" id="ARBA00022737"/>
    </source>
</evidence>